<dbReference type="Proteomes" id="UP001186944">
    <property type="component" value="Unassembled WGS sequence"/>
</dbReference>
<comment type="caution">
    <text evidence="8">The sequence shown here is derived from an EMBL/GenBank/DDBJ whole genome shotgun (WGS) entry which is preliminary data.</text>
</comment>
<keyword evidence="5" id="KW-0325">Glycoprotein</keyword>
<dbReference type="FunFam" id="2.40.10.10:FF:000003">
    <property type="entry name" value="Transmembrane serine protease 3"/>
    <property type="match status" value="1"/>
</dbReference>
<dbReference type="InterPro" id="IPR043504">
    <property type="entry name" value="Peptidase_S1_PA_chymotrypsin"/>
</dbReference>
<sequence length="395" mass="42616">MGHVYCMNLGALYLLIRPVVAIRYIRKGNVLVHTTSVADNNDLCCHLLSSSSPRRMHLYILVCLSVVQYVTADTVCHSHYSGRCVSLFTGCNSGERYSYNYCGFLEECCVAPSSSSSGGSSSGSGGSSSGSGNTGSSHTPNVAKCGVSSVGQTHNKIVGGSTALSHEFPWQVSLMYGGSHVCGGTIIDAQWVATAAHCFEDYRNQRYWTVGVGMHDRLHTYRSQVHSVRNIITNSQYNSRSNYDDIALIKLDKPLDLSGSTIRAACLPDPTDNFEDMTCTVTGWGATYFDKNGRAPGQQYLHKVDVPTMSNAQCSYFLGRNNVHSNNICAGERAGGHDACQGDSGGPLVCKKNGVWKLAGIVSWGYGCGQRNAPGVYTRVSSFLGWIQQQKAAHP</sequence>
<dbReference type="GO" id="GO:0004252">
    <property type="term" value="F:serine-type endopeptidase activity"/>
    <property type="evidence" value="ECO:0007669"/>
    <property type="project" value="InterPro"/>
</dbReference>
<dbReference type="GO" id="GO:0006508">
    <property type="term" value="P:proteolysis"/>
    <property type="evidence" value="ECO:0007669"/>
    <property type="project" value="UniProtKB-KW"/>
</dbReference>
<evidence type="ECO:0000256" key="1">
    <source>
        <dbReference type="ARBA" id="ARBA00022670"/>
    </source>
</evidence>
<evidence type="ECO:0000313" key="9">
    <source>
        <dbReference type="Proteomes" id="UP001186944"/>
    </source>
</evidence>
<feature type="chain" id="PRO_5041663752" description="Peptidase S1 domain-containing protein" evidence="6">
    <location>
        <begin position="22"/>
        <end position="395"/>
    </location>
</feature>
<dbReference type="InterPro" id="IPR001314">
    <property type="entry name" value="Peptidase_S1A"/>
</dbReference>
<proteinExistence type="predicted"/>
<evidence type="ECO:0000256" key="4">
    <source>
        <dbReference type="ARBA" id="ARBA00023157"/>
    </source>
</evidence>
<keyword evidence="1" id="KW-0645">Protease</keyword>
<keyword evidence="3" id="KW-0720">Serine protease</keyword>
<dbReference type="CDD" id="cd00190">
    <property type="entry name" value="Tryp_SPc"/>
    <property type="match status" value="1"/>
</dbReference>
<keyword evidence="9" id="KW-1185">Reference proteome</keyword>
<keyword evidence="6" id="KW-0732">Signal</keyword>
<accession>A0AA88XZM4</accession>
<dbReference type="PANTHER" id="PTHR24252:SF27">
    <property type="entry name" value="TRANSMEMBRANE PROTEASE SERINE 3-LIKE"/>
    <property type="match status" value="1"/>
</dbReference>
<dbReference type="InterPro" id="IPR001254">
    <property type="entry name" value="Trypsin_dom"/>
</dbReference>
<dbReference type="PRINTS" id="PR00722">
    <property type="entry name" value="CHYMOTRYPSIN"/>
</dbReference>
<dbReference type="InterPro" id="IPR009003">
    <property type="entry name" value="Peptidase_S1_PA"/>
</dbReference>
<protein>
    <recommendedName>
        <fullName evidence="7">Peptidase S1 domain-containing protein</fullName>
    </recommendedName>
</protein>
<dbReference type="Gene3D" id="2.40.10.10">
    <property type="entry name" value="Trypsin-like serine proteases"/>
    <property type="match status" value="1"/>
</dbReference>
<keyword evidence="4" id="KW-1015">Disulfide bond</keyword>
<evidence type="ECO:0000259" key="7">
    <source>
        <dbReference type="PROSITE" id="PS50240"/>
    </source>
</evidence>
<feature type="signal peptide" evidence="6">
    <location>
        <begin position="1"/>
        <end position="21"/>
    </location>
</feature>
<dbReference type="InterPro" id="IPR033116">
    <property type="entry name" value="TRYPSIN_SER"/>
</dbReference>
<feature type="domain" description="Peptidase S1" evidence="7">
    <location>
        <begin position="157"/>
        <end position="392"/>
    </location>
</feature>
<keyword evidence="2" id="KW-0378">Hydrolase</keyword>
<evidence type="ECO:0000256" key="5">
    <source>
        <dbReference type="ARBA" id="ARBA00023180"/>
    </source>
</evidence>
<name>A0AA88XZM4_PINIB</name>
<dbReference type="PANTHER" id="PTHR24252">
    <property type="entry name" value="ACROSIN-RELATED"/>
    <property type="match status" value="1"/>
</dbReference>
<dbReference type="PROSITE" id="PS00135">
    <property type="entry name" value="TRYPSIN_SER"/>
    <property type="match status" value="1"/>
</dbReference>
<dbReference type="SMART" id="SM00020">
    <property type="entry name" value="Tryp_SPc"/>
    <property type="match status" value="1"/>
</dbReference>
<evidence type="ECO:0000256" key="6">
    <source>
        <dbReference type="SAM" id="SignalP"/>
    </source>
</evidence>
<evidence type="ECO:0000313" key="8">
    <source>
        <dbReference type="EMBL" id="KAK3094909.1"/>
    </source>
</evidence>
<dbReference type="Pfam" id="PF00089">
    <property type="entry name" value="Trypsin"/>
    <property type="match status" value="1"/>
</dbReference>
<dbReference type="AlphaFoldDB" id="A0AA88XZM4"/>
<evidence type="ECO:0000256" key="2">
    <source>
        <dbReference type="ARBA" id="ARBA00022801"/>
    </source>
</evidence>
<reference evidence="8" key="1">
    <citation type="submission" date="2019-08" db="EMBL/GenBank/DDBJ databases">
        <title>The improved chromosome-level genome for the pearl oyster Pinctada fucata martensii using PacBio sequencing and Hi-C.</title>
        <authorList>
            <person name="Zheng Z."/>
        </authorList>
    </citation>
    <scope>NUCLEOTIDE SEQUENCE</scope>
    <source>
        <strain evidence="8">ZZ-2019</strain>
        <tissue evidence="8">Adductor muscle</tissue>
    </source>
</reference>
<organism evidence="8 9">
    <name type="scientific">Pinctada imbricata</name>
    <name type="common">Atlantic pearl-oyster</name>
    <name type="synonym">Pinctada martensii</name>
    <dbReference type="NCBI Taxonomy" id="66713"/>
    <lineage>
        <taxon>Eukaryota</taxon>
        <taxon>Metazoa</taxon>
        <taxon>Spiralia</taxon>
        <taxon>Lophotrochozoa</taxon>
        <taxon>Mollusca</taxon>
        <taxon>Bivalvia</taxon>
        <taxon>Autobranchia</taxon>
        <taxon>Pteriomorphia</taxon>
        <taxon>Pterioida</taxon>
        <taxon>Pterioidea</taxon>
        <taxon>Pteriidae</taxon>
        <taxon>Pinctada</taxon>
    </lineage>
</organism>
<dbReference type="EMBL" id="VSWD01000008">
    <property type="protein sequence ID" value="KAK3094909.1"/>
    <property type="molecule type" value="Genomic_DNA"/>
</dbReference>
<evidence type="ECO:0000256" key="3">
    <source>
        <dbReference type="ARBA" id="ARBA00022825"/>
    </source>
</evidence>
<dbReference type="SUPFAM" id="SSF50494">
    <property type="entry name" value="Trypsin-like serine proteases"/>
    <property type="match status" value="1"/>
</dbReference>
<gene>
    <name evidence="8" type="ORF">FSP39_007763</name>
</gene>
<dbReference type="PROSITE" id="PS50240">
    <property type="entry name" value="TRYPSIN_DOM"/>
    <property type="match status" value="1"/>
</dbReference>